<dbReference type="Proteomes" id="UP001374599">
    <property type="component" value="Unassembled WGS sequence"/>
</dbReference>
<evidence type="ECO:0000313" key="1">
    <source>
        <dbReference type="EMBL" id="GMQ61472.1"/>
    </source>
</evidence>
<organism evidence="1 2">
    <name type="scientific">Vallitalea maricola</name>
    <dbReference type="NCBI Taxonomy" id="3074433"/>
    <lineage>
        <taxon>Bacteria</taxon>
        <taxon>Bacillati</taxon>
        <taxon>Bacillota</taxon>
        <taxon>Clostridia</taxon>
        <taxon>Lachnospirales</taxon>
        <taxon>Vallitaleaceae</taxon>
        <taxon>Vallitalea</taxon>
    </lineage>
</organism>
<comment type="caution">
    <text evidence="1">The sequence shown here is derived from an EMBL/GenBank/DDBJ whole genome shotgun (WGS) entry which is preliminary data.</text>
</comment>
<proteinExistence type="predicted"/>
<name>A0ACB5UF41_9FIRM</name>
<keyword evidence="2" id="KW-1185">Reference proteome</keyword>
<reference evidence="1" key="1">
    <citation type="submission" date="2023-09" db="EMBL/GenBank/DDBJ databases">
        <title>Vallitalea sediminicola and Vallitalea maricola sp. nov., anaerobic bacteria isolated from marine sediment.</title>
        <authorList>
            <person name="Hirano S."/>
            <person name="Maeda A."/>
            <person name="Terahara T."/>
            <person name="Mori K."/>
            <person name="Hamada M."/>
            <person name="Matsumoto R."/>
            <person name="Kobayashi T."/>
        </authorList>
    </citation>
    <scope>NUCLEOTIDE SEQUENCE</scope>
    <source>
        <strain evidence="1">AN17-2</strain>
    </source>
</reference>
<gene>
    <name evidence="1" type="ORF">AN2V17_07010</name>
</gene>
<dbReference type="EMBL" id="BTPU01000009">
    <property type="protein sequence ID" value="GMQ61472.1"/>
    <property type="molecule type" value="Genomic_DNA"/>
</dbReference>
<protein>
    <submittedName>
        <fullName evidence="1">Uncharacterized protein</fullName>
    </submittedName>
</protein>
<evidence type="ECO:0000313" key="2">
    <source>
        <dbReference type="Proteomes" id="UP001374599"/>
    </source>
</evidence>
<sequence length="75" mass="8359">MNFTVEESNLMCIYNTGSRADLIAELTEMQTHLQSDETELKELAHSVIAKLQAMSDDDFTAATDELIADFGETED</sequence>
<accession>A0ACB5UF41</accession>